<name>A0A2S1SJF8_9FLAO</name>
<dbReference type="NCBIfam" id="TIGR04183">
    <property type="entry name" value="Por_Secre_tail"/>
    <property type="match status" value="1"/>
</dbReference>
<dbReference type="AlphaFoldDB" id="A0A2S1SJF8"/>
<evidence type="ECO:0000256" key="1">
    <source>
        <dbReference type="ARBA" id="ARBA00022614"/>
    </source>
</evidence>
<evidence type="ECO:0000256" key="3">
    <source>
        <dbReference type="ARBA" id="ARBA00022737"/>
    </source>
</evidence>
<dbReference type="InterPro" id="IPR047589">
    <property type="entry name" value="DUF11_rpt"/>
</dbReference>
<gene>
    <name evidence="6" type="ORF">HYN49_11760</name>
</gene>
<feature type="domain" description="DUF7619" evidence="5">
    <location>
        <begin position="634"/>
        <end position="765"/>
    </location>
</feature>
<dbReference type="PANTHER" id="PTHR47566">
    <property type="match status" value="1"/>
</dbReference>
<evidence type="ECO:0000313" key="6">
    <source>
        <dbReference type="EMBL" id="AWI26521.1"/>
    </source>
</evidence>
<dbReference type="SUPFAM" id="SSF52047">
    <property type="entry name" value="RNI-like"/>
    <property type="match status" value="1"/>
</dbReference>
<reference evidence="6 7" key="1">
    <citation type="submission" date="2018-05" db="EMBL/GenBank/DDBJ databases">
        <title>Genome sequencing of Flavobacterium sp. HYN0049.</title>
        <authorList>
            <person name="Yi H."/>
            <person name="Baek C."/>
        </authorList>
    </citation>
    <scope>NUCLEOTIDE SEQUENCE [LARGE SCALE GENOMIC DNA]</scope>
    <source>
        <strain evidence="6 7">HYN0049</strain>
    </source>
</reference>
<dbReference type="KEGG" id="fpal:HYN49_11760"/>
<dbReference type="GO" id="GO:0035591">
    <property type="term" value="F:signaling adaptor activity"/>
    <property type="evidence" value="ECO:0007669"/>
    <property type="project" value="TreeGrafter"/>
</dbReference>
<dbReference type="PANTHER" id="PTHR47566:SF1">
    <property type="entry name" value="PROTEIN NUD1"/>
    <property type="match status" value="1"/>
</dbReference>
<dbReference type="EMBL" id="CP029187">
    <property type="protein sequence ID" value="AWI26521.1"/>
    <property type="molecule type" value="Genomic_DNA"/>
</dbReference>
<keyword evidence="7" id="KW-1185">Reference proteome</keyword>
<dbReference type="Pfam" id="PF18962">
    <property type="entry name" value="Por_Secre_tail"/>
    <property type="match status" value="1"/>
</dbReference>
<keyword evidence="2" id="KW-0732">Signal</keyword>
<evidence type="ECO:0000259" key="4">
    <source>
        <dbReference type="Pfam" id="PF18962"/>
    </source>
</evidence>
<keyword evidence="3" id="KW-0677">Repeat</keyword>
<evidence type="ECO:0000256" key="2">
    <source>
        <dbReference type="ARBA" id="ARBA00022729"/>
    </source>
</evidence>
<dbReference type="OrthoDB" id="3179827at2"/>
<accession>A0A2S1SJF8</accession>
<sequence>MTGFFIGLLSYICRSKKHMKKNFTVLMLLLLSVFVKAQIVNIPDANFKAKLLAASPLSLIAKDENDLKIKIDTNNDSEIQESEALAVYSLSVGSSNIADLTGINAFLNLKSLSVQTNQLTSLDVSALHLEGLNAVENNLTSLNLTGLSALKSLYFNDNQVSGVLDVTSMPELAFLQCNSNLLTAINITGLSQLKHLECSENQIASLDVSGSPLLNYLWCDYNNLTTLDVTMLPLLTSFNCSYNQLTSLKVDHLPNLRGLLCGFNQLTVLDLTGSITNNSGLNTLSCRNNQITTLDISDKDLNSVHVSNNPLTSLKLGQLNSLYCYFTSLTSIEVPFPAHYISVHDNPQLQSLYVKNGGEDVQYVLTNAPNLSYICADESDMATIQQELMENNITGCEVNSYCVPNTDTPYDIILAATYDTGSDGCGNEDFFIPGQKFTIDNGNSSGTIIVGASGNSILPVSAGTHVVTPVFESAYFSTSPANSSITFPGLTSVVTQNFCVAPNATHPDIEITMINNNTAIPGFDADYTVICKNKGTTTASGFINVSFDDDILDFVTAEPAANASLNELSWVYSDLKPFGSYAIHFTMNLNSPVENPPLHQGDNLTIVAYSAFNDDETPSDNIMALNQPVFNAIDPNDKTCLEGDTITPQMIGEYVHYKIRFENTGNYPAAIVTVKDVIDTSKFDISTLTPIAGSHHFITRITNNNQVEFIFDNIMLPFDDANNDGYVIFKIKTKPTLVLGDQLSNTAGIYFNYNAPVVTNTAVTTVALPLGIDDENTFGFVLYPNPVKDVLNISSKLNANIDSIEINNMLGQEVMKVLPANGDYGIDVSRLPIGSYIIKVTSGNGSWTSKFIKE</sequence>
<dbReference type="NCBIfam" id="TIGR01451">
    <property type="entry name" value="B_ant_repeat"/>
    <property type="match status" value="1"/>
</dbReference>
<keyword evidence="1" id="KW-0433">Leucine-rich repeat</keyword>
<dbReference type="InterPro" id="IPR052574">
    <property type="entry name" value="CDIRP"/>
</dbReference>
<evidence type="ECO:0000259" key="5">
    <source>
        <dbReference type="Pfam" id="PF24595"/>
    </source>
</evidence>
<evidence type="ECO:0000313" key="7">
    <source>
        <dbReference type="Proteomes" id="UP000244937"/>
    </source>
</evidence>
<dbReference type="InterPro" id="IPR032675">
    <property type="entry name" value="LRR_dom_sf"/>
</dbReference>
<protein>
    <submittedName>
        <fullName evidence="6">T9SS C-terminal target domain-containing protein</fullName>
    </submittedName>
</protein>
<organism evidence="6 7">
    <name type="scientific">Flavobacterium pallidum</name>
    <dbReference type="NCBI Taxonomy" id="2172098"/>
    <lineage>
        <taxon>Bacteria</taxon>
        <taxon>Pseudomonadati</taxon>
        <taxon>Bacteroidota</taxon>
        <taxon>Flavobacteriia</taxon>
        <taxon>Flavobacteriales</taxon>
        <taxon>Flavobacteriaceae</taxon>
        <taxon>Flavobacterium</taxon>
    </lineage>
</organism>
<dbReference type="Pfam" id="PF24595">
    <property type="entry name" value="DUF7619"/>
    <property type="match status" value="1"/>
</dbReference>
<dbReference type="Proteomes" id="UP000244937">
    <property type="component" value="Chromosome"/>
</dbReference>
<dbReference type="InterPro" id="IPR055353">
    <property type="entry name" value="DUF7619"/>
</dbReference>
<feature type="domain" description="Secretion system C-terminal sorting" evidence="4">
    <location>
        <begin position="782"/>
        <end position="852"/>
    </location>
</feature>
<dbReference type="InterPro" id="IPR026444">
    <property type="entry name" value="Secre_tail"/>
</dbReference>
<proteinExistence type="predicted"/>
<dbReference type="Gene3D" id="3.80.10.10">
    <property type="entry name" value="Ribonuclease Inhibitor"/>
    <property type="match status" value="1"/>
</dbReference>